<keyword evidence="1" id="KW-0472">Membrane</keyword>
<name>A0A7X6I093_9ACTN</name>
<dbReference type="PANTHER" id="PTHR21666">
    <property type="entry name" value="PEPTIDASE-RELATED"/>
    <property type="match status" value="1"/>
</dbReference>
<dbReference type="PANTHER" id="PTHR21666:SF270">
    <property type="entry name" value="MUREIN HYDROLASE ACTIVATOR ENVC"/>
    <property type="match status" value="1"/>
</dbReference>
<accession>A0A7X6I093</accession>
<dbReference type="InterPro" id="IPR011055">
    <property type="entry name" value="Dup_hybrid_motif"/>
</dbReference>
<dbReference type="Pfam" id="PF01551">
    <property type="entry name" value="Peptidase_M23"/>
    <property type="match status" value="1"/>
</dbReference>
<dbReference type="GO" id="GO:0004222">
    <property type="term" value="F:metalloendopeptidase activity"/>
    <property type="evidence" value="ECO:0007669"/>
    <property type="project" value="TreeGrafter"/>
</dbReference>
<dbReference type="AlphaFoldDB" id="A0A7X6I093"/>
<keyword evidence="1" id="KW-1133">Transmembrane helix</keyword>
<evidence type="ECO:0000256" key="1">
    <source>
        <dbReference type="SAM" id="Phobius"/>
    </source>
</evidence>
<keyword evidence="4" id="KW-1185">Reference proteome</keyword>
<feature type="domain" description="M23ase beta-sheet core" evidence="2">
    <location>
        <begin position="147"/>
        <end position="218"/>
    </location>
</feature>
<dbReference type="InterPro" id="IPR050570">
    <property type="entry name" value="Cell_wall_metabolism_enzyme"/>
</dbReference>
<protein>
    <submittedName>
        <fullName evidence="3">M23 family metallopeptidase</fullName>
    </submittedName>
</protein>
<dbReference type="CDD" id="cd12797">
    <property type="entry name" value="M23_peptidase"/>
    <property type="match status" value="1"/>
</dbReference>
<dbReference type="Gene3D" id="2.70.70.10">
    <property type="entry name" value="Glucose Permease (Domain IIA)"/>
    <property type="match status" value="1"/>
</dbReference>
<organism evidence="3 4">
    <name type="scientific">Streptomyces lonarensis</name>
    <dbReference type="NCBI Taxonomy" id="700599"/>
    <lineage>
        <taxon>Bacteria</taxon>
        <taxon>Bacillati</taxon>
        <taxon>Actinomycetota</taxon>
        <taxon>Actinomycetes</taxon>
        <taxon>Kitasatosporales</taxon>
        <taxon>Streptomycetaceae</taxon>
        <taxon>Streptomyces</taxon>
    </lineage>
</organism>
<dbReference type="EMBL" id="JAAVJD010000160">
    <property type="protein sequence ID" value="NJQ07441.1"/>
    <property type="molecule type" value="Genomic_DNA"/>
</dbReference>
<dbReference type="InterPro" id="IPR016047">
    <property type="entry name" value="M23ase_b-sheet_dom"/>
</dbReference>
<evidence type="ECO:0000259" key="2">
    <source>
        <dbReference type="Pfam" id="PF01551"/>
    </source>
</evidence>
<feature type="transmembrane region" description="Helical" evidence="1">
    <location>
        <begin position="12"/>
        <end position="32"/>
    </location>
</feature>
<evidence type="ECO:0000313" key="4">
    <source>
        <dbReference type="Proteomes" id="UP000578686"/>
    </source>
</evidence>
<dbReference type="Proteomes" id="UP000578686">
    <property type="component" value="Unassembled WGS sequence"/>
</dbReference>
<sequence length="268" mass="28538">MVLTVSLGGPLALYLASVSALLAGLLGQWALVRRQAPRRGEPAPEPVVLPAPFSGRWTALNSPASKVPSHTHALAQTYAIDVVRSGPDAPPEPPFAWFWPPLRRPERYPSFGELLTAPADGTVVAAHGRSRDHLTRMSTAGLLLLVLEGFVRSQGASRHLLGNHVILDLGDGRYAVLAHLRRGSLRVGVGERVAAGQPLGECGNSGNSSHPHLHYQLMDGPDVRTARGLPFAWHHRDATGAERTGVPANTEEFIPIPAAPGQAGERAD</sequence>
<proteinExistence type="predicted"/>
<comment type="caution">
    <text evidence="3">The sequence shown here is derived from an EMBL/GenBank/DDBJ whole genome shotgun (WGS) entry which is preliminary data.</text>
</comment>
<keyword evidence="1" id="KW-0812">Transmembrane</keyword>
<reference evidence="3 4" key="1">
    <citation type="submission" date="2020-03" db="EMBL/GenBank/DDBJ databases">
        <title>Draft genome of Streptomyces sp. ventii, isolated from the Axial Seamount in the Pacific Ocean, and resequencing of the two type strains Streptomyces lonarensis strain NCL 716 and Streptomyces bohaiensis strain 11A07.</title>
        <authorList>
            <person name="Loughran R.M."/>
            <person name="Pfannmuller K.M."/>
            <person name="Wasson B.J."/>
            <person name="Deadmond M.C."/>
            <person name="Paddock B.E."/>
            <person name="Koyack M.J."/>
            <person name="Gallegos D.A."/>
            <person name="Mitchell E.A."/>
            <person name="Ushijima B."/>
            <person name="Saw J.H."/>
            <person name="Mcphail K.L."/>
            <person name="Videau P."/>
        </authorList>
    </citation>
    <scope>NUCLEOTIDE SEQUENCE [LARGE SCALE GENOMIC DNA]</scope>
    <source>
        <strain evidence="3 4">NCL716</strain>
    </source>
</reference>
<gene>
    <name evidence="3" type="ORF">HCN56_18075</name>
</gene>
<dbReference type="SUPFAM" id="SSF51261">
    <property type="entry name" value="Duplicated hybrid motif"/>
    <property type="match status" value="1"/>
</dbReference>
<evidence type="ECO:0000313" key="3">
    <source>
        <dbReference type="EMBL" id="NJQ07441.1"/>
    </source>
</evidence>